<dbReference type="InterPro" id="IPR029062">
    <property type="entry name" value="Class_I_gatase-like"/>
</dbReference>
<reference evidence="5" key="2">
    <citation type="journal article" date="2021" name="PeerJ">
        <title>Extensive microbial diversity within the chicken gut microbiome revealed by metagenomics and culture.</title>
        <authorList>
            <person name="Gilroy R."/>
            <person name="Ravi A."/>
            <person name="Getino M."/>
            <person name="Pursley I."/>
            <person name="Horton D.L."/>
            <person name="Alikhan N.F."/>
            <person name="Baker D."/>
            <person name="Gharbi K."/>
            <person name="Hall N."/>
            <person name="Watson M."/>
            <person name="Adriaenssens E.M."/>
            <person name="Foster-Nyarko E."/>
            <person name="Jarju S."/>
            <person name="Secka A."/>
            <person name="Antonio M."/>
            <person name="Oren A."/>
            <person name="Chaudhuri R.R."/>
            <person name="La Ragione R."/>
            <person name="Hildebrand F."/>
            <person name="Pallen M.J."/>
        </authorList>
    </citation>
    <scope>NUCLEOTIDE SEQUENCE</scope>
    <source>
        <strain evidence="5">ChiBcolR7-354</strain>
    </source>
</reference>
<dbReference type="InterPro" id="IPR011698">
    <property type="entry name" value="GATase_3"/>
</dbReference>
<feature type="active site" description="Nucleophile" evidence="2">
    <location>
        <position position="95"/>
    </location>
</feature>
<dbReference type="CDD" id="cd01750">
    <property type="entry name" value="GATase1_CobQ"/>
    <property type="match status" value="1"/>
</dbReference>
<dbReference type="GO" id="GO:0008360">
    <property type="term" value="P:regulation of cell shape"/>
    <property type="evidence" value="ECO:0007669"/>
    <property type="project" value="UniProtKB-KW"/>
</dbReference>
<name>A0A9D0ZEX3_9FIRM</name>
<comment type="subunit">
    <text evidence="2">Forms a heterodimer with MurT.</text>
</comment>
<feature type="binding site" evidence="2">
    <location>
        <position position="129"/>
    </location>
    <ligand>
        <name>substrate</name>
    </ligand>
</feature>
<evidence type="ECO:0000313" key="6">
    <source>
        <dbReference type="Proteomes" id="UP000824262"/>
    </source>
</evidence>
<gene>
    <name evidence="2" type="primary">gatD</name>
    <name evidence="5" type="ORF">IAB77_07985</name>
</gene>
<feature type="domain" description="CobB/CobQ-like glutamine amidotransferase" evidence="4">
    <location>
        <begin position="6"/>
        <end position="198"/>
    </location>
</feature>
<protein>
    <recommendedName>
        <fullName evidence="2">Lipid II isoglutaminyl synthase (glutamine-hydrolyzing) subunit GatD</fullName>
        <ecNumber evidence="2">6.3.5.13</ecNumber>
    </recommendedName>
    <alternativeName>
        <fullName evidence="2">Lipid II isoglutaminyl synthase glutaminase subunit</fullName>
        <ecNumber evidence="2">3.5.1.2</ecNumber>
    </alternativeName>
</protein>
<dbReference type="Proteomes" id="UP000824262">
    <property type="component" value="Unassembled WGS sequence"/>
</dbReference>
<comment type="similarity">
    <text evidence="2">Belongs to the CobB/CobQ family. GatD subfamily.</text>
</comment>
<sequence length="240" mass="26009">MRELHIFHLYPDVLNLYGDRGNVLCLKRRLEWRGLGCTVTEVPMGERAKLSDGDLFFIGGGQDFEQGLLLEDLNSGRAEEIKAAVEDGAPFLCVCGGYQLMGHYYETASGERCRFIGALDLATVGAAERMIGNFAFETAFGTVVGFENHSGRTRLGPGVEPLGRVIKGFGNNGEDGTEGARYKNVFGTYSHGPVLPKNPAFADALLAAALERKYGDGSLEPLDDLSENEAHESAMRRLGA</sequence>
<dbReference type="Gene3D" id="3.40.50.880">
    <property type="match status" value="1"/>
</dbReference>
<dbReference type="GO" id="GO:0009252">
    <property type="term" value="P:peptidoglycan biosynthetic process"/>
    <property type="evidence" value="ECO:0007669"/>
    <property type="project" value="UniProtKB-UniRule"/>
</dbReference>
<keyword evidence="2" id="KW-0961">Cell wall biogenesis/degradation</keyword>
<comment type="catalytic activity">
    <reaction evidence="2">
        <text>beta-D-GlcNAc-(1-&gt;4)-Mur2Ac(oyl-L-Ala-gamma-D-Glu-L-Lys-D-Ala-D-Ala)-di-trans,octa-cis-undecaprenyl diphosphate + L-glutamine + ATP + H2O = beta-D-GlcNAc-(1-&gt;4)-Mur2Ac(oyl-L-Ala-D-isoglutaminyl-L-Lys-D-Ala-D-Ala)-di-trans,octa-cis-undecaprenyl diphosphate + L-glutamate + ADP + phosphate + H(+)</text>
        <dbReference type="Rhea" id="RHEA:57928"/>
        <dbReference type="ChEBI" id="CHEBI:15377"/>
        <dbReference type="ChEBI" id="CHEBI:15378"/>
        <dbReference type="ChEBI" id="CHEBI:29985"/>
        <dbReference type="ChEBI" id="CHEBI:30616"/>
        <dbReference type="ChEBI" id="CHEBI:43474"/>
        <dbReference type="ChEBI" id="CHEBI:58359"/>
        <dbReference type="ChEBI" id="CHEBI:60033"/>
        <dbReference type="ChEBI" id="CHEBI:62233"/>
        <dbReference type="ChEBI" id="CHEBI:456216"/>
        <dbReference type="EC" id="6.3.5.13"/>
    </reaction>
</comment>
<dbReference type="GO" id="GO:0009236">
    <property type="term" value="P:cobalamin biosynthetic process"/>
    <property type="evidence" value="ECO:0007669"/>
    <property type="project" value="InterPro"/>
</dbReference>
<dbReference type="GO" id="GO:0071555">
    <property type="term" value="P:cell wall organization"/>
    <property type="evidence" value="ECO:0007669"/>
    <property type="project" value="UniProtKB-KW"/>
</dbReference>
<reference evidence="5" key="1">
    <citation type="submission" date="2020-10" db="EMBL/GenBank/DDBJ databases">
        <authorList>
            <person name="Gilroy R."/>
        </authorList>
    </citation>
    <scope>NUCLEOTIDE SEQUENCE</scope>
    <source>
        <strain evidence="5">ChiBcolR7-354</strain>
    </source>
</reference>
<keyword evidence="2" id="KW-0378">Hydrolase</keyword>
<comment type="pathway">
    <text evidence="2">Cell wall biogenesis; peptidoglycan biosynthesis.</text>
</comment>
<dbReference type="EMBL" id="DVGA01000084">
    <property type="protein sequence ID" value="HIQ79183.1"/>
    <property type="molecule type" value="Genomic_DNA"/>
</dbReference>
<dbReference type="PROSITE" id="PS51274">
    <property type="entry name" value="GATASE_COBBQ"/>
    <property type="match status" value="1"/>
</dbReference>
<evidence type="ECO:0000313" key="5">
    <source>
        <dbReference type="EMBL" id="HIQ79183.1"/>
    </source>
</evidence>
<dbReference type="EC" id="3.5.1.2" evidence="2"/>
<dbReference type="SUPFAM" id="SSF52317">
    <property type="entry name" value="Class I glutamine amidotransferase-like"/>
    <property type="match status" value="1"/>
</dbReference>
<dbReference type="HAMAP" id="MF_02213">
    <property type="entry name" value="Lipid_II_synth_GatD"/>
    <property type="match status" value="1"/>
</dbReference>
<evidence type="ECO:0000256" key="3">
    <source>
        <dbReference type="SAM" id="MobiDB-lite"/>
    </source>
</evidence>
<evidence type="ECO:0000256" key="1">
    <source>
        <dbReference type="ARBA" id="ARBA00022962"/>
    </source>
</evidence>
<dbReference type="InterPro" id="IPR043702">
    <property type="entry name" value="Lipid_II_synth_GatD"/>
</dbReference>
<dbReference type="Pfam" id="PF07685">
    <property type="entry name" value="GATase_3"/>
    <property type="match status" value="1"/>
</dbReference>
<dbReference type="InterPro" id="IPR033949">
    <property type="entry name" value="CobQ_GATase1"/>
</dbReference>
<keyword evidence="2" id="KW-0573">Peptidoglycan synthesis</keyword>
<comment type="caution">
    <text evidence="5">The sequence shown here is derived from an EMBL/GenBank/DDBJ whole genome shotgun (WGS) entry which is preliminary data.</text>
</comment>
<dbReference type="AlphaFoldDB" id="A0A9D0ZEX3"/>
<comment type="catalytic activity">
    <reaction evidence="2">
        <text>L-glutamine + H2O = L-glutamate + NH4(+)</text>
        <dbReference type="Rhea" id="RHEA:15889"/>
        <dbReference type="ChEBI" id="CHEBI:15377"/>
        <dbReference type="ChEBI" id="CHEBI:28938"/>
        <dbReference type="ChEBI" id="CHEBI:29985"/>
        <dbReference type="ChEBI" id="CHEBI:58359"/>
        <dbReference type="EC" id="3.5.1.2"/>
    </reaction>
</comment>
<keyword evidence="1 2" id="KW-0315">Glutamine amidotransferase</keyword>
<dbReference type="PANTHER" id="PTHR21343:SF9">
    <property type="entry name" value="LIPID II ISOGLUTAMINYL SYNTHASE (GLUTAMINE-HYDROLYZING) SUBUNIT GATD"/>
    <property type="match status" value="1"/>
</dbReference>
<dbReference type="GO" id="GO:0004359">
    <property type="term" value="F:glutaminase activity"/>
    <property type="evidence" value="ECO:0007669"/>
    <property type="project" value="UniProtKB-UniRule"/>
</dbReference>
<keyword evidence="2" id="KW-0436">Ligase</keyword>
<evidence type="ECO:0000256" key="2">
    <source>
        <dbReference type="HAMAP-Rule" id="MF_02213"/>
    </source>
</evidence>
<feature type="compositionally biased region" description="Basic and acidic residues" evidence="3">
    <location>
        <begin position="228"/>
        <end position="240"/>
    </location>
</feature>
<comment type="function">
    <text evidence="2">The lipid II isoglutaminyl synthase complex catalyzes the formation of alpha-D-isoglutamine in the cell wall lipid II stem peptide. The GatD subunit catalyzes the hydrolysis of glutamine to glutamate and ammonia. The resulting ammonia molecule is channeled to the active site of MurT.</text>
</comment>
<feature type="region of interest" description="Disordered" evidence="3">
    <location>
        <begin position="218"/>
        <end position="240"/>
    </location>
</feature>
<keyword evidence="2" id="KW-0133">Cell shape</keyword>
<dbReference type="GO" id="GO:0140282">
    <property type="term" value="F:carbon-nitrogen ligase activity on lipid II"/>
    <property type="evidence" value="ECO:0007669"/>
    <property type="project" value="UniProtKB-UniRule"/>
</dbReference>
<organism evidence="5 6">
    <name type="scientific">Candidatus Scatomorpha intestinavium</name>
    <dbReference type="NCBI Taxonomy" id="2840922"/>
    <lineage>
        <taxon>Bacteria</taxon>
        <taxon>Bacillati</taxon>
        <taxon>Bacillota</taxon>
        <taxon>Clostridia</taxon>
        <taxon>Eubacteriales</taxon>
        <taxon>Candidatus Scatomorpha</taxon>
    </lineage>
</organism>
<dbReference type="PANTHER" id="PTHR21343">
    <property type="entry name" value="DETHIOBIOTIN SYNTHETASE"/>
    <property type="match status" value="1"/>
</dbReference>
<accession>A0A9D0ZEX3</accession>
<proteinExistence type="inferred from homology"/>
<evidence type="ECO:0000259" key="4">
    <source>
        <dbReference type="Pfam" id="PF07685"/>
    </source>
</evidence>
<feature type="active site" evidence="2">
    <location>
        <position position="191"/>
    </location>
</feature>
<dbReference type="EC" id="6.3.5.13" evidence="2"/>